<feature type="transmembrane region" description="Helical" evidence="9">
    <location>
        <begin position="400"/>
        <end position="418"/>
    </location>
</feature>
<protein>
    <submittedName>
        <fullName evidence="11">Arsenical-resistance protein</fullName>
    </submittedName>
</protein>
<name>A0A316W3E3_9BASI</name>
<evidence type="ECO:0000313" key="12">
    <source>
        <dbReference type="Proteomes" id="UP000245783"/>
    </source>
</evidence>
<accession>A0A316W3E3</accession>
<dbReference type="Pfam" id="PF01758">
    <property type="entry name" value="SBF"/>
    <property type="match status" value="1"/>
</dbReference>
<gene>
    <name evidence="11" type="ORF">IE81DRAFT_328757</name>
</gene>
<dbReference type="GO" id="GO:0015105">
    <property type="term" value="F:arsenite transmembrane transporter activity"/>
    <property type="evidence" value="ECO:0007669"/>
    <property type="project" value="TreeGrafter"/>
</dbReference>
<dbReference type="STRING" id="1522189.A0A316W3E3"/>
<feature type="transmembrane region" description="Helical" evidence="9">
    <location>
        <begin position="284"/>
        <end position="305"/>
    </location>
</feature>
<feature type="transmembrane region" description="Helical" evidence="9">
    <location>
        <begin position="154"/>
        <end position="173"/>
    </location>
</feature>
<feature type="transmembrane region" description="Helical" evidence="9">
    <location>
        <begin position="258"/>
        <end position="277"/>
    </location>
</feature>
<feature type="transmembrane region" description="Helical" evidence="9">
    <location>
        <begin position="193"/>
        <end position="210"/>
    </location>
</feature>
<dbReference type="InterPro" id="IPR002657">
    <property type="entry name" value="BilAc:Na_symport/Acr3"/>
</dbReference>
<feature type="chain" id="PRO_5016382718" evidence="10">
    <location>
        <begin position="19"/>
        <end position="486"/>
    </location>
</feature>
<evidence type="ECO:0000256" key="3">
    <source>
        <dbReference type="ARBA" id="ARBA00022448"/>
    </source>
</evidence>
<dbReference type="Gene3D" id="1.20.1530.20">
    <property type="match status" value="1"/>
</dbReference>
<feature type="compositionally biased region" description="Basic and acidic residues" evidence="8">
    <location>
        <begin position="81"/>
        <end position="98"/>
    </location>
</feature>
<reference evidence="11 12" key="1">
    <citation type="journal article" date="2018" name="Mol. Biol. Evol.">
        <title>Broad Genomic Sampling Reveals a Smut Pathogenic Ancestry of the Fungal Clade Ustilaginomycotina.</title>
        <authorList>
            <person name="Kijpornyongpan T."/>
            <person name="Mondo S.J."/>
            <person name="Barry K."/>
            <person name="Sandor L."/>
            <person name="Lee J."/>
            <person name="Lipzen A."/>
            <person name="Pangilinan J."/>
            <person name="LaButti K."/>
            <person name="Hainaut M."/>
            <person name="Henrissat B."/>
            <person name="Grigoriev I.V."/>
            <person name="Spatafora J.W."/>
            <person name="Aime M.C."/>
        </authorList>
    </citation>
    <scope>NUCLEOTIDE SEQUENCE [LARGE SCALE GENOMIC DNA]</scope>
    <source>
        <strain evidence="11 12">MCA 4658</strain>
    </source>
</reference>
<keyword evidence="6 9" id="KW-1133">Transmembrane helix</keyword>
<evidence type="ECO:0000256" key="7">
    <source>
        <dbReference type="ARBA" id="ARBA00023136"/>
    </source>
</evidence>
<proteinExistence type="inferred from homology"/>
<evidence type="ECO:0000256" key="5">
    <source>
        <dbReference type="ARBA" id="ARBA00022692"/>
    </source>
</evidence>
<evidence type="ECO:0000256" key="9">
    <source>
        <dbReference type="SAM" id="Phobius"/>
    </source>
</evidence>
<dbReference type="AlphaFoldDB" id="A0A316W3E3"/>
<organism evidence="11 12">
    <name type="scientific">Ceraceosorus guamensis</name>
    <dbReference type="NCBI Taxonomy" id="1522189"/>
    <lineage>
        <taxon>Eukaryota</taxon>
        <taxon>Fungi</taxon>
        <taxon>Dikarya</taxon>
        <taxon>Basidiomycota</taxon>
        <taxon>Ustilaginomycotina</taxon>
        <taxon>Exobasidiomycetes</taxon>
        <taxon>Ceraceosorales</taxon>
        <taxon>Ceraceosoraceae</taxon>
        <taxon>Ceraceosorus</taxon>
    </lineage>
</organism>
<feature type="compositionally biased region" description="Basic and acidic residues" evidence="8">
    <location>
        <begin position="437"/>
        <end position="450"/>
    </location>
</feature>
<dbReference type="GO" id="GO:0015297">
    <property type="term" value="F:antiporter activity"/>
    <property type="evidence" value="ECO:0007669"/>
    <property type="project" value="InterPro"/>
</dbReference>
<dbReference type="GO" id="GO:0005886">
    <property type="term" value="C:plasma membrane"/>
    <property type="evidence" value="ECO:0007669"/>
    <property type="project" value="UniProtKB-SubCell"/>
</dbReference>
<dbReference type="EMBL" id="KZ819361">
    <property type="protein sequence ID" value="PWN44396.1"/>
    <property type="molecule type" value="Genomic_DNA"/>
</dbReference>
<dbReference type="InterPro" id="IPR004706">
    <property type="entry name" value="Arsenical-R_Acr3"/>
</dbReference>
<evidence type="ECO:0000256" key="6">
    <source>
        <dbReference type="ARBA" id="ARBA00022989"/>
    </source>
</evidence>
<keyword evidence="4" id="KW-1003">Cell membrane</keyword>
<evidence type="ECO:0000256" key="2">
    <source>
        <dbReference type="ARBA" id="ARBA00010110"/>
    </source>
</evidence>
<evidence type="ECO:0000256" key="10">
    <source>
        <dbReference type="SAM" id="SignalP"/>
    </source>
</evidence>
<feature type="region of interest" description="Disordered" evidence="8">
    <location>
        <begin position="427"/>
        <end position="450"/>
    </location>
</feature>
<keyword evidence="12" id="KW-1185">Reference proteome</keyword>
<feature type="signal peptide" evidence="10">
    <location>
        <begin position="1"/>
        <end position="18"/>
    </location>
</feature>
<keyword evidence="5 9" id="KW-0812">Transmembrane</keyword>
<dbReference type="GO" id="GO:0015104">
    <property type="term" value="F:antimonite transmembrane transporter activity"/>
    <property type="evidence" value="ECO:0007669"/>
    <property type="project" value="TreeGrafter"/>
</dbReference>
<comment type="similarity">
    <text evidence="2">Belongs to the arsenical resistance-3 (ACR3) (TC 2.A.59) family.</text>
</comment>
<dbReference type="InterPro" id="IPR038770">
    <property type="entry name" value="Na+/solute_symporter_sf"/>
</dbReference>
<feature type="transmembrane region" description="Helical" evidence="9">
    <location>
        <begin position="325"/>
        <end position="347"/>
    </location>
</feature>
<evidence type="ECO:0000313" key="11">
    <source>
        <dbReference type="EMBL" id="PWN44396.1"/>
    </source>
</evidence>
<feature type="transmembrane region" description="Helical" evidence="9">
    <location>
        <begin position="359"/>
        <end position="380"/>
    </location>
</feature>
<feature type="region of interest" description="Disordered" evidence="8">
    <location>
        <begin position="54"/>
        <end position="100"/>
    </location>
</feature>
<keyword evidence="10" id="KW-0732">Signal</keyword>
<dbReference type="GeneID" id="37036985"/>
<dbReference type="RefSeq" id="XP_025371556.1">
    <property type="nucleotide sequence ID" value="XM_025515115.1"/>
</dbReference>
<evidence type="ECO:0000256" key="1">
    <source>
        <dbReference type="ARBA" id="ARBA00004651"/>
    </source>
</evidence>
<evidence type="ECO:0000256" key="4">
    <source>
        <dbReference type="ARBA" id="ARBA00022475"/>
    </source>
</evidence>
<dbReference type="InParanoid" id="A0A316W3E3"/>
<feature type="transmembrane region" description="Helical" evidence="9">
    <location>
        <begin position="222"/>
        <end position="246"/>
    </location>
</feature>
<evidence type="ECO:0000256" key="8">
    <source>
        <dbReference type="SAM" id="MobiDB-lite"/>
    </source>
</evidence>
<dbReference type="OrthoDB" id="187348at2759"/>
<sequence length="486" mass="54931">MPPSYAILLFLAFLASHPQPLFPPGPSQQSHTRHPQLSPVAHRIMPLHYAAHANPSNKQQQRDEDEGVASAEHSKRTLPRPMHEADVEKQGHADDEDHHHHRATTQCSTCTCGKHLHLPPPPSPPPRPDDDLCEHQRRNAASLVWHSLSWMDRLLSLFIILAMIIGVLIGVYVEDVGQMLSRAGSLKGVETPLVLGLIIMMWPILTKVQYERLPRVFKTRNIWSQLLLSLLLNWIVGPFLMLALSWCTLPDLPTYRTGIIMVGIARCIAMVMIWCDLSKGDTTMCALLVIFNSILQIILYAPYSVWFVRIISRVDNFALRYDETAIAVLIYLGIPLFAGCATRLIILFSFGSAFLQEKFLPCFGPLSLVALLYTIIIIFASQARRILDNLGPTFRTFVPLILYFTIMWTSTFLFVWTLNQRRAAKRSSSGGGAEQQQQHEREHEHDVRSVEETKWDYQMAVVQAFTAASNNFELAIAICVSHWPSA</sequence>
<keyword evidence="7 9" id="KW-0472">Membrane</keyword>
<keyword evidence="3" id="KW-0813">Transport</keyword>
<dbReference type="Proteomes" id="UP000245783">
    <property type="component" value="Unassembled WGS sequence"/>
</dbReference>
<dbReference type="PANTHER" id="PTHR43057:SF1">
    <property type="entry name" value="ARSENICAL-RESISTANCE PROTEIN 3"/>
    <property type="match status" value="1"/>
</dbReference>
<dbReference type="NCBIfam" id="TIGR00832">
    <property type="entry name" value="acr3"/>
    <property type="match status" value="1"/>
</dbReference>
<comment type="subcellular location">
    <subcellularLocation>
        <location evidence="1">Cell membrane</location>
        <topology evidence="1">Multi-pass membrane protein</topology>
    </subcellularLocation>
</comment>
<dbReference type="PANTHER" id="PTHR43057">
    <property type="entry name" value="ARSENITE EFFLUX TRANSPORTER"/>
    <property type="match status" value="1"/>
</dbReference>